<reference evidence="1" key="1">
    <citation type="journal article" date="2022" name="bioRxiv">
        <title>Sequencing and chromosome-scale assembly of the giantPleurodeles waltlgenome.</title>
        <authorList>
            <person name="Brown T."/>
            <person name="Elewa A."/>
            <person name="Iarovenko S."/>
            <person name="Subramanian E."/>
            <person name="Araus A.J."/>
            <person name="Petzold A."/>
            <person name="Susuki M."/>
            <person name="Suzuki K.-i.T."/>
            <person name="Hayashi T."/>
            <person name="Toyoda A."/>
            <person name="Oliveira C."/>
            <person name="Osipova E."/>
            <person name="Leigh N.D."/>
            <person name="Simon A."/>
            <person name="Yun M.H."/>
        </authorList>
    </citation>
    <scope>NUCLEOTIDE SEQUENCE</scope>
    <source>
        <strain evidence="1">20211129_DDA</strain>
        <tissue evidence="1">Liver</tissue>
    </source>
</reference>
<sequence length="87" mass="10546">VIEFLKTRISPKNIYWQIIDRTVQEVKELMHTYYERLLKAFKEYSGKEAFEPKDMLHFVFRFVEGLRPEIGQMIKSHLICWQAKPID</sequence>
<keyword evidence="2" id="KW-1185">Reference proteome</keyword>
<protein>
    <submittedName>
        <fullName evidence="1">Uncharacterized protein</fullName>
    </submittedName>
</protein>
<feature type="non-terminal residue" evidence="1">
    <location>
        <position position="1"/>
    </location>
</feature>
<organism evidence="1 2">
    <name type="scientific">Pleurodeles waltl</name>
    <name type="common">Iberian ribbed newt</name>
    <dbReference type="NCBI Taxonomy" id="8319"/>
    <lineage>
        <taxon>Eukaryota</taxon>
        <taxon>Metazoa</taxon>
        <taxon>Chordata</taxon>
        <taxon>Craniata</taxon>
        <taxon>Vertebrata</taxon>
        <taxon>Euteleostomi</taxon>
        <taxon>Amphibia</taxon>
        <taxon>Batrachia</taxon>
        <taxon>Caudata</taxon>
        <taxon>Salamandroidea</taxon>
        <taxon>Salamandridae</taxon>
        <taxon>Pleurodelinae</taxon>
        <taxon>Pleurodeles</taxon>
    </lineage>
</organism>
<proteinExistence type="predicted"/>
<evidence type="ECO:0000313" key="2">
    <source>
        <dbReference type="Proteomes" id="UP001066276"/>
    </source>
</evidence>
<gene>
    <name evidence="1" type="ORF">NDU88_003476</name>
</gene>
<dbReference type="Proteomes" id="UP001066276">
    <property type="component" value="Chromosome 11"/>
</dbReference>
<evidence type="ECO:0000313" key="1">
    <source>
        <dbReference type="EMBL" id="KAJ1090343.1"/>
    </source>
</evidence>
<dbReference type="EMBL" id="JANPWB010000015">
    <property type="protein sequence ID" value="KAJ1090343.1"/>
    <property type="molecule type" value="Genomic_DNA"/>
</dbReference>
<name>A0AAV7LN83_PLEWA</name>
<comment type="caution">
    <text evidence="1">The sequence shown here is derived from an EMBL/GenBank/DDBJ whole genome shotgun (WGS) entry which is preliminary data.</text>
</comment>
<accession>A0AAV7LN83</accession>
<feature type="non-terminal residue" evidence="1">
    <location>
        <position position="87"/>
    </location>
</feature>
<dbReference type="AlphaFoldDB" id="A0AAV7LN83"/>